<protein>
    <submittedName>
        <fullName evidence="1">Uncharacterized protein</fullName>
    </submittedName>
</protein>
<dbReference type="OrthoDB" id="2934671at2"/>
<name>W4QPP2_HALA3</name>
<evidence type="ECO:0000313" key="1">
    <source>
        <dbReference type="EMBL" id="GAE34075.1"/>
    </source>
</evidence>
<dbReference type="eggNOG" id="ENOG5030ES7">
    <property type="taxonomic scope" value="Bacteria"/>
</dbReference>
<reference evidence="1 2" key="1">
    <citation type="journal article" date="2014" name="Genome Announc.">
        <title>Draft Genome Sequences of Three Alkaliphilic Bacillus Strains, Bacillus wakoensis JCM 9140T, Bacillus akibai JCM 9157T, and Bacillus hemicellulosilyticus JCM 9152T.</title>
        <authorList>
            <person name="Yuki M."/>
            <person name="Oshima K."/>
            <person name="Suda W."/>
            <person name="Oshida Y."/>
            <person name="Kitamura K."/>
            <person name="Iida T."/>
            <person name="Hattori M."/>
            <person name="Ohkuma M."/>
        </authorList>
    </citation>
    <scope>NUCLEOTIDE SEQUENCE [LARGE SCALE GENOMIC DNA]</scope>
    <source>
        <strain evidence="1 2">JCM 9157</strain>
    </source>
</reference>
<dbReference type="Proteomes" id="UP000018896">
    <property type="component" value="Unassembled WGS sequence"/>
</dbReference>
<comment type="caution">
    <text evidence="1">The sequence shown here is derived from an EMBL/GenBank/DDBJ whole genome shotgun (WGS) entry which is preliminary data.</text>
</comment>
<dbReference type="AlphaFoldDB" id="W4QPP2"/>
<sequence length="52" mass="6328">MAIDQEHYLFLKGLIDGQISEEQYDKWAHSRKHEGPEVFRQLLKRPYKTRKL</sequence>
<gene>
    <name evidence="1" type="ORF">JCM9157_1109</name>
</gene>
<keyword evidence="2" id="KW-1185">Reference proteome</keyword>
<evidence type="ECO:0000313" key="2">
    <source>
        <dbReference type="Proteomes" id="UP000018896"/>
    </source>
</evidence>
<proteinExistence type="predicted"/>
<organism evidence="1 2">
    <name type="scientific">Halalkalibacter akibai (strain ATCC 43226 / DSM 21942 / CIP 109018 / JCM 9157 / 1139)</name>
    <name type="common">Bacillus akibai</name>
    <dbReference type="NCBI Taxonomy" id="1236973"/>
    <lineage>
        <taxon>Bacteria</taxon>
        <taxon>Bacillati</taxon>
        <taxon>Bacillota</taxon>
        <taxon>Bacilli</taxon>
        <taxon>Bacillales</taxon>
        <taxon>Bacillaceae</taxon>
        <taxon>Halalkalibacter</taxon>
    </lineage>
</organism>
<accession>W4QPP2</accession>
<dbReference type="EMBL" id="BAUV01000005">
    <property type="protein sequence ID" value="GAE34075.1"/>
    <property type="molecule type" value="Genomic_DNA"/>
</dbReference>
<dbReference type="RefSeq" id="WP_156321471.1">
    <property type="nucleotide sequence ID" value="NZ_BAUV01000005.1"/>
</dbReference>